<comment type="caution">
    <text evidence="2">The sequence shown here is derived from an EMBL/GenBank/DDBJ whole genome shotgun (WGS) entry which is preliminary data.</text>
</comment>
<keyword evidence="3" id="KW-1185">Reference proteome</keyword>
<dbReference type="InterPro" id="IPR014922">
    <property type="entry name" value="YdhG-like"/>
</dbReference>
<evidence type="ECO:0000313" key="2">
    <source>
        <dbReference type="EMBL" id="MFD2638600.1"/>
    </source>
</evidence>
<dbReference type="Pfam" id="PF08818">
    <property type="entry name" value="DUF1801"/>
    <property type="match status" value="1"/>
</dbReference>
<dbReference type="Gene3D" id="3.90.1150.200">
    <property type="match status" value="1"/>
</dbReference>
<proteinExistence type="predicted"/>
<evidence type="ECO:0000313" key="3">
    <source>
        <dbReference type="Proteomes" id="UP001597452"/>
    </source>
</evidence>
<name>A0ABW5Q9H8_9BACI</name>
<accession>A0ABW5Q9H8</accession>
<evidence type="ECO:0000259" key="1">
    <source>
        <dbReference type="Pfam" id="PF08818"/>
    </source>
</evidence>
<feature type="domain" description="YdhG-like" evidence="1">
    <location>
        <begin position="2"/>
        <end position="99"/>
    </location>
</feature>
<dbReference type="Pfam" id="PF13376">
    <property type="entry name" value="OmdA"/>
    <property type="match status" value="1"/>
</dbReference>
<organism evidence="2 3">
    <name type="scientific">Piscibacillus salipiscarius</name>
    <dbReference type="NCBI Taxonomy" id="299480"/>
    <lineage>
        <taxon>Bacteria</taxon>
        <taxon>Bacillati</taxon>
        <taxon>Bacillota</taxon>
        <taxon>Bacilli</taxon>
        <taxon>Bacillales</taxon>
        <taxon>Bacillaceae</taxon>
        <taxon>Piscibacillus</taxon>
    </lineage>
</organism>
<reference evidence="3" key="1">
    <citation type="journal article" date="2019" name="Int. J. Syst. Evol. Microbiol.">
        <title>The Global Catalogue of Microorganisms (GCM) 10K type strain sequencing project: providing services to taxonomists for standard genome sequencing and annotation.</title>
        <authorList>
            <consortium name="The Broad Institute Genomics Platform"/>
            <consortium name="The Broad Institute Genome Sequencing Center for Infectious Disease"/>
            <person name="Wu L."/>
            <person name="Ma J."/>
        </authorList>
    </citation>
    <scope>NUCLEOTIDE SEQUENCE [LARGE SCALE GENOMIC DNA]</scope>
    <source>
        <strain evidence="3">TISTR 1571</strain>
    </source>
</reference>
<dbReference type="SUPFAM" id="SSF159888">
    <property type="entry name" value="YdhG-like"/>
    <property type="match status" value="1"/>
</dbReference>
<dbReference type="RefSeq" id="WP_377328671.1">
    <property type="nucleotide sequence ID" value="NZ_JBHUMZ010000019.1"/>
</dbReference>
<gene>
    <name evidence="2" type="ORF">ACFSW4_06980</name>
</gene>
<dbReference type="Proteomes" id="UP001597452">
    <property type="component" value="Unassembled WGS sequence"/>
</dbReference>
<dbReference type="EMBL" id="JBHUMZ010000019">
    <property type="protein sequence ID" value="MFD2638600.1"/>
    <property type="molecule type" value="Genomic_DNA"/>
</dbReference>
<dbReference type="PIRSF" id="PIRSF021308">
    <property type="entry name" value="UCP021308"/>
    <property type="match status" value="1"/>
</dbReference>
<protein>
    <submittedName>
        <fullName evidence="2">YdeI family protein</fullName>
    </submittedName>
</protein>
<sequence length="178" mass="21123">MWRDEIKKLRSMMLDCGLTEELKWRKPCYMVDNRNVAIIQGFKHYCAIMFFNGTLLKDPHHLLIKPGEHSQSQRQLRFTNVQNIDQIETIIKSYLEEAIEHEKAGLDPKPNRREDEMPEELQLKFDENPAFKEAFESLTPGRQRAYIIYFSKAKKSETRKSRIEKHMLRILDGRGLND</sequence>
<dbReference type="InterPro" id="IPR016786">
    <property type="entry name" value="YdeI_bac"/>
</dbReference>